<dbReference type="EMBL" id="JROI01000007">
    <property type="protein sequence ID" value="KGI78876.1"/>
    <property type="molecule type" value="Genomic_DNA"/>
</dbReference>
<feature type="transmembrane region" description="Helical" evidence="8">
    <location>
        <begin position="174"/>
        <end position="194"/>
    </location>
</feature>
<evidence type="ECO:0000256" key="7">
    <source>
        <dbReference type="PIRSR" id="PIRSR604254-1"/>
    </source>
</evidence>
<feature type="binding site" evidence="7">
    <location>
        <position position="202"/>
    </location>
    <ligand>
        <name>Zn(2+)</name>
        <dbReference type="ChEBI" id="CHEBI:29105"/>
    </ligand>
</feature>
<dbReference type="Proteomes" id="UP000029708">
    <property type="component" value="Unassembled WGS sequence"/>
</dbReference>
<keyword evidence="11" id="KW-1185">Reference proteome</keyword>
<dbReference type="STRING" id="1543381.LF63_0102825"/>
<dbReference type="RefSeq" id="WP_043099494.1">
    <property type="nucleotide sequence ID" value="NZ_JACHET010000001.1"/>
</dbReference>
<dbReference type="Pfam" id="PF03006">
    <property type="entry name" value="HlyIII"/>
    <property type="match status" value="1"/>
</dbReference>
<feature type="transmembrane region" description="Helical" evidence="8">
    <location>
        <begin position="121"/>
        <end position="141"/>
    </location>
</feature>
<reference evidence="10 12" key="2">
    <citation type="submission" date="2020-08" db="EMBL/GenBank/DDBJ databases">
        <title>Genomic Encyclopedia of Type Strains, Phase IV (KMG-IV): sequencing the most valuable type-strain genomes for metagenomic binning, comparative biology and taxonomic classification.</title>
        <authorList>
            <person name="Goeker M."/>
        </authorList>
    </citation>
    <scope>NUCLEOTIDE SEQUENCE [LARGE SCALE GENOMIC DNA]</scope>
    <source>
        <strain evidence="10 12">DSM 107085</strain>
    </source>
</reference>
<keyword evidence="3" id="KW-1003">Cell membrane</keyword>
<name>A0A099CYY7_9GAMM</name>
<dbReference type="EMBL" id="JACHET010000001">
    <property type="protein sequence ID" value="MBB6184320.1"/>
    <property type="molecule type" value="Genomic_DNA"/>
</dbReference>
<protein>
    <submittedName>
        <fullName evidence="9">Hemolysin III</fullName>
    </submittedName>
</protein>
<evidence type="ECO:0000256" key="1">
    <source>
        <dbReference type="ARBA" id="ARBA00004651"/>
    </source>
</evidence>
<feature type="transmembrane region" description="Helical" evidence="8">
    <location>
        <begin position="50"/>
        <end position="73"/>
    </location>
</feature>
<dbReference type="NCBIfam" id="TIGR01065">
    <property type="entry name" value="hlyIII"/>
    <property type="match status" value="1"/>
</dbReference>
<evidence type="ECO:0000313" key="11">
    <source>
        <dbReference type="Proteomes" id="UP000029708"/>
    </source>
</evidence>
<feature type="transmembrane region" description="Helical" evidence="8">
    <location>
        <begin position="206"/>
        <end position="225"/>
    </location>
</feature>
<keyword evidence="5 8" id="KW-1133">Transmembrane helix</keyword>
<proteinExistence type="inferred from homology"/>
<evidence type="ECO:0000313" key="10">
    <source>
        <dbReference type="EMBL" id="MBB6184320.1"/>
    </source>
</evidence>
<reference evidence="9 11" key="1">
    <citation type="submission" date="2014-09" db="EMBL/GenBank/DDBJ databases">
        <title>Xanthomonadaceae 3.5X direct submission.</title>
        <authorList>
            <person name="Fang T."/>
            <person name="Wang H."/>
        </authorList>
    </citation>
    <scope>NUCLEOTIDE SEQUENCE [LARGE SCALE GENOMIC DNA]</scope>
    <source>
        <strain evidence="9 11">3.5X</strain>
    </source>
</reference>
<feature type="binding site" evidence="7">
    <location>
        <position position="206"/>
    </location>
    <ligand>
        <name>Zn(2+)</name>
        <dbReference type="ChEBI" id="CHEBI:29105"/>
    </ligand>
</feature>
<evidence type="ECO:0000256" key="5">
    <source>
        <dbReference type="ARBA" id="ARBA00022989"/>
    </source>
</evidence>
<keyword evidence="7" id="KW-0862">Zinc</keyword>
<dbReference type="PANTHER" id="PTHR20855:SF3">
    <property type="entry name" value="LD03007P"/>
    <property type="match status" value="1"/>
</dbReference>
<sequence length="231" mass="24732">MTSSASAAALDRYSLPDEIASSITHGIGILLSIAGLVVLVAFAAKYGEARAIASCAVFGSTLVLLYTASTVYHTTSSVQHPRPSPRLEPWLRRLDHIAIYLLIAGTYTPFTLLALPGAWGWSLFGTVWALAVIGSVVELGFLHEVRWLASLLYIAMGWIGLVAIGPLVEYVATGGLVLLLAGGIAYTLGVPFYLSRRMPFNHTIWHLFVLAGSVLHYLAVLLYVLPNAPAG</sequence>
<dbReference type="InterPro" id="IPR004254">
    <property type="entry name" value="AdipoR/HlyIII-related"/>
</dbReference>
<dbReference type="Proteomes" id="UP000560000">
    <property type="component" value="Unassembled WGS sequence"/>
</dbReference>
<evidence type="ECO:0000256" key="8">
    <source>
        <dbReference type="SAM" id="Phobius"/>
    </source>
</evidence>
<dbReference type="OrthoDB" id="9813689at2"/>
<evidence type="ECO:0000256" key="4">
    <source>
        <dbReference type="ARBA" id="ARBA00022692"/>
    </source>
</evidence>
<comment type="similarity">
    <text evidence="2">Belongs to the UPF0073 (Hly-III) family.</text>
</comment>
<dbReference type="GO" id="GO:0140911">
    <property type="term" value="F:pore-forming activity"/>
    <property type="evidence" value="ECO:0007669"/>
    <property type="project" value="InterPro"/>
</dbReference>
<dbReference type="GO" id="GO:0046872">
    <property type="term" value="F:metal ion binding"/>
    <property type="evidence" value="ECO:0007669"/>
    <property type="project" value="UniProtKB-KW"/>
</dbReference>
<feature type="transmembrane region" description="Helical" evidence="8">
    <location>
        <begin position="22"/>
        <end position="44"/>
    </location>
</feature>
<evidence type="ECO:0000256" key="3">
    <source>
        <dbReference type="ARBA" id="ARBA00022475"/>
    </source>
</evidence>
<dbReference type="AlphaFoldDB" id="A0A099CYY7"/>
<keyword evidence="6 8" id="KW-0472">Membrane</keyword>
<evidence type="ECO:0000313" key="9">
    <source>
        <dbReference type="EMBL" id="KGI78876.1"/>
    </source>
</evidence>
<gene>
    <name evidence="10" type="ORF">HNQ86_001665</name>
    <name evidence="9" type="ORF">LF63_0102825</name>
</gene>
<dbReference type="PANTHER" id="PTHR20855">
    <property type="entry name" value="ADIPOR/PROGESTIN RECEPTOR-RELATED"/>
    <property type="match status" value="1"/>
</dbReference>
<comment type="caution">
    <text evidence="9">The sequence shown here is derived from an EMBL/GenBank/DDBJ whole genome shotgun (WGS) entry which is preliminary data.</text>
</comment>
<keyword evidence="7" id="KW-0479">Metal-binding</keyword>
<evidence type="ECO:0000256" key="2">
    <source>
        <dbReference type="ARBA" id="ARBA00008488"/>
    </source>
</evidence>
<accession>A0A099CYY7</accession>
<dbReference type="HOGENOM" id="CLU_051078_1_0_6"/>
<dbReference type="GO" id="GO:0005886">
    <property type="term" value="C:plasma membrane"/>
    <property type="evidence" value="ECO:0007669"/>
    <property type="project" value="UniProtKB-SubCell"/>
</dbReference>
<feature type="transmembrane region" description="Helical" evidence="8">
    <location>
        <begin position="94"/>
        <end position="115"/>
    </location>
</feature>
<feature type="transmembrane region" description="Helical" evidence="8">
    <location>
        <begin position="148"/>
        <end position="168"/>
    </location>
</feature>
<comment type="subcellular location">
    <subcellularLocation>
        <location evidence="1">Cell membrane</location>
        <topology evidence="1">Multi-pass membrane protein</topology>
    </subcellularLocation>
</comment>
<evidence type="ECO:0000256" key="6">
    <source>
        <dbReference type="ARBA" id="ARBA00023136"/>
    </source>
</evidence>
<organism evidence="9 11">
    <name type="scientific">Oleiagrimonas soli</name>
    <dbReference type="NCBI Taxonomy" id="1543381"/>
    <lineage>
        <taxon>Bacteria</taxon>
        <taxon>Pseudomonadati</taxon>
        <taxon>Pseudomonadota</taxon>
        <taxon>Gammaproteobacteria</taxon>
        <taxon>Lysobacterales</taxon>
        <taxon>Rhodanobacteraceae</taxon>
        <taxon>Oleiagrimonas</taxon>
    </lineage>
</organism>
<feature type="binding site" evidence="7">
    <location>
        <position position="73"/>
    </location>
    <ligand>
        <name>Zn(2+)</name>
        <dbReference type="ChEBI" id="CHEBI:29105"/>
    </ligand>
</feature>
<dbReference type="InterPro" id="IPR005744">
    <property type="entry name" value="Hy-lIII"/>
</dbReference>
<keyword evidence="4 8" id="KW-0812">Transmembrane</keyword>
<evidence type="ECO:0000313" key="12">
    <source>
        <dbReference type="Proteomes" id="UP000560000"/>
    </source>
</evidence>